<proteinExistence type="predicted"/>
<protein>
    <submittedName>
        <fullName evidence="2">Uncharacterized protein</fullName>
    </submittedName>
</protein>
<evidence type="ECO:0000313" key="1">
    <source>
        <dbReference type="Proteomes" id="UP000887565"/>
    </source>
</evidence>
<reference evidence="2" key="1">
    <citation type="submission" date="2022-11" db="UniProtKB">
        <authorList>
            <consortium name="WormBaseParasite"/>
        </authorList>
    </citation>
    <scope>IDENTIFICATION</scope>
</reference>
<keyword evidence="1" id="KW-1185">Reference proteome</keyword>
<dbReference type="AlphaFoldDB" id="A0A915JDZ7"/>
<dbReference type="Proteomes" id="UP000887565">
    <property type="component" value="Unplaced"/>
</dbReference>
<organism evidence="1 2">
    <name type="scientific">Romanomermis culicivorax</name>
    <name type="common">Nematode worm</name>
    <dbReference type="NCBI Taxonomy" id="13658"/>
    <lineage>
        <taxon>Eukaryota</taxon>
        <taxon>Metazoa</taxon>
        <taxon>Ecdysozoa</taxon>
        <taxon>Nematoda</taxon>
        <taxon>Enoplea</taxon>
        <taxon>Dorylaimia</taxon>
        <taxon>Mermithida</taxon>
        <taxon>Mermithoidea</taxon>
        <taxon>Mermithidae</taxon>
        <taxon>Romanomermis</taxon>
    </lineage>
</organism>
<dbReference type="WBParaSite" id="nRc.2.0.1.t24397-RA">
    <property type="protein sequence ID" value="nRc.2.0.1.t24397-RA"/>
    <property type="gene ID" value="nRc.2.0.1.g24397"/>
</dbReference>
<accession>A0A915JDZ7</accession>
<sequence length="68" mass="7811">MQVNKTGIDNGLIISWYIRVENPPTQRGPYSWKWATCQVSQVHVVLTSSGRDLLVRYKNPQVLAEKHC</sequence>
<name>A0A915JDZ7_ROMCU</name>
<evidence type="ECO:0000313" key="2">
    <source>
        <dbReference type="WBParaSite" id="nRc.2.0.1.t24397-RA"/>
    </source>
</evidence>